<dbReference type="InterPro" id="IPR038969">
    <property type="entry name" value="FEN"/>
</dbReference>
<gene>
    <name evidence="4" type="ORF">UFOVP67_70</name>
</gene>
<keyword evidence="4" id="KW-0269">Exonuclease</keyword>
<dbReference type="InterPro" id="IPR020046">
    <property type="entry name" value="5-3_exonucl_a-hlix_arch_N"/>
</dbReference>
<evidence type="ECO:0000256" key="2">
    <source>
        <dbReference type="ARBA" id="ARBA00022801"/>
    </source>
</evidence>
<accession>A0A6J5T9E8</accession>
<dbReference type="Gene3D" id="3.40.50.1010">
    <property type="entry name" value="5'-nuclease"/>
    <property type="match status" value="1"/>
</dbReference>
<dbReference type="EMBL" id="LR797823">
    <property type="protein sequence ID" value="CAB4241382.1"/>
    <property type="molecule type" value="Genomic_DNA"/>
</dbReference>
<dbReference type="InterPro" id="IPR002421">
    <property type="entry name" value="5-3_exonuclease"/>
</dbReference>
<evidence type="ECO:0000256" key="1">
    <source>
        <dbReference type="ARBA" id="ARBA00022722"/>
    </source>
</evidence>
<dbReference type="InterPro" id="IPR036279">
    <property type="entry name" value="5-3_exonuclease_C_sf"/>
</dbReference>
<evidence type="ECO:0000313" key="4">
    <source>
        <dbReference type="EMBL" id="CAB4241382.1"/>
    </source>
</evidence>
<feature type="domain" description="5'-3' exonuclease" evidence="3">
    <location>
        <begin position="1"/>
        <end position="232"/>
    </location>
</feature>
<reference evidence="4" key="1">
    <citation type="submission" date="2020-05" db="EMBL/GenBank/DDBJ databases">
        <authorList>
            <person name="Chiriac C."/>
            <person name="Salcher M."/>
            <person name="Ghai R."/>
            <person name="Kavagutti S V."/>
        </authorList>
    </citation>
    <scope>NUCLEOTIDE SEQUENCE</scope>
</reference>
<dbReference type="Pfam" id="PF02739">
    <property type="entry name" value="5_3_exonuc_N"/>
    <property type="match status" value="1"/>
</dbReference>
<dbReference type="GO" id="GO:0003677">
    <property type="term" value="F:DNA binding"/>
    <property type="evidence" value="ECO:0007669"/>
    <property type="project" value="InterPro"/>
</dbReference>
<sequence length="232" mass="26815">MAIALIDGDLVAYPLACYAQSQGWSLEDTLKAASDRVTNIMVGAECEHYGLYLSSQDKSNFRYSIDPEYKANRKDKEQPEWLSQIRQHLLDKHDTEVCYGYEADDALGLDQCDAIHHEVSTVICSYDKDLNMIPGWHYNWVKNTKYYVEEIQGLRHFYSQLLIGDKADNIFGVPGIGAVKAAKLLDGLETEQEMYDAVKEKYDSIERLHKNMRLLWIWRKQDDNPLERDLVL</sequence>
<dbReference type="SUPFAM" id="SSF88723">
    <property type="entry name" value="PIN domain-like"/>
    <property type="match status" value="1"/>
</dbReference>
<name>A0A6J5T9E8_9CAUD</name>
<keyword evidence="1" id="KW-0540">Nuclease</keyword>
<dbReference type="Gene3D" id="1.10.150.20">
    <property type="entry name" value="5' to 3' exonuclease, C-terminal subdomain"/>
    <property type="match status" value="1"/>
</dbReference>
<dbReference type="GO" id="GO:0033567">
    <property type="term" value="P:DNA replication, Okazaki fragment processing"/>
    <property type="evidence" value="ECO:0007669"/>
    <property type="project" value="InterPro"/>
</dbReference>
<dbReference type="PANTHER" id="PTHR42646:SF2">
    <property type="entry name" value="5'-3' EXONUCLEASE FAMILY PROTEIN"/>
    <property type="match status" value="1"/>
</dbReference>
<proteinExistence type="predicted"/>
<dbReference type="SUPFAM" id="SSF47807">
    <property type="entry name" value="5' to 3' exonuclease, C-terminal subdomain"/>
    <property type="match status" value="1"/>
</dbReference>
<dbReference type="InterPro" id="IPR029060">
    <property type="entry name" value="PIN-like_dom_sf"/>
</dbReference>
<dbReference type="GO" id="GO:0017108">
    <property type="term" value="F:5'-flap endonuclease activity"/>
    <property type="evidence" value="ECO:0007669"/>
    <property type="project" value="InterPro"/>
</dbReference>
<protein>
    <submittedName>
        <fullName evidence="4">Exo 5'-3' exonuclease (Including N-terminal domain of PolI)</fullName>
    </submittedName>
</protein>
<dbReference type="GO" id="GO:0008409">
    <property type="term" value="F:5'-3' exonuclease activity"/>
    <property type="evidence" value="ECO:0007669"/>
    <property type="project" value="InterPro"/>
</dbReference>
<dbReference type="PANTHER" id="PTHR42646">
    <property type="entry name" value="FLAP ENDONUCLEASE XNI"/>
    <property type="match status" value="1"/>
</dbReference>
<keyword evidence="2" id="KW-0378">Hydrolase</keyword>
<evidence type="ECO:0000259" key="3">
    <source>
        <dbReference type="SMART" id="SM00475"/>
    </source>
</evidence>
<organism evidence="4">
    <name type="scientific">uncultured Caudovirales phage</name>
    <dbReference type="NCBI Taxonomy" id="2100421"/>
    <lineage>
        <taxon>Viruses</taxon>
        <taxon>Duplodnaviria</taxon>
        <taxon>Heunggongvirae</taxon>
        <taxon>Uroviricota</taxon>
        <taxon>Caudoviricetes</taxon>
        <taxon>Peduoviridae</taxon>
        <taxon>Maltschvirus</taxon>
        <taxon>Maltschvirus maltsch</taxon>
    </lineage>
</organism>
<dbReference type="SMART" id="SM00475">
    <property type="entry name" value="53EXOc"/>
    <property type="match status" value="1"/>
</dbReference>